<proteinExistence type="predicted"/>
<evidence type="ECO:0000259" key="2">
    <source>
        <dbReference type="PROSITE" id="PS50011"/>
    </source>
</evidence>
<keyword evidence="3" id="KW-0418">Kinase</keyword>
<gene>
    <name evidence="3" type="ORF">EDB81DRAFT_634592</name>
</gene>
<dbReference type="AlphaFoldDB" id="A0A9P9FS52"/>
<keyword evidence="4" id="KW-1185">Reference proteome</keyword>
<dbReference type="OrthoDB" id="9992527at2759"/>
<sequence length="804" mass="91379">MFSTRVDEFAQYVIENRLKGRQGDNPDANFISRSALRRFWTHNRVNAILLDCQPPIYQNAKQIQSEFICVFSILVFLGHPEAISQLIEKGLDDHSLPLTTRPDVWPEHHPYIELFPEFFNRQWDFIPLDFQNGVIHKRTIHPKMILPVEFEEKLGRNSGGDDVAVVWKVKIHDECKGYIKMGTVVFKIYQRSAKDAFISEANAYATFPETYGENIVQCHGTFKQEEKYIIILEYAPRGSLLDFFETTRRLPTTDELRILWTELFKLLGALYMIHENGLPSSSAPIGISGYAETHHDIQPANILVFPRDSDFEYSVYFKLADFGTTRIIKMISGGPDTQVGSNEGNRMYTAPESCPVYPFQDEVPKRVNPTVDVWALGAVFSETFIWSILGEPGRETYRKLRNEENQESKGMRGSGYEACFHNGTNSLKAVIKMHDYAVLETRRIDTVSPEISNVILKYMLQPLRDRLDAKSALSKADEALEQARQETQQMESSGLSRNPGEPNPMKQDISTFLSSPNSLASSTTMHGRSPGSLNQLPHGRFSHETRSGVMMVPEIKPVTCREVYRMLERRNRQFFAMGSTSEALKVRGISEALSQISEVDGREQLILIDDFTSMRAHKDNVEETARVISYYVKRADPNNMELYFASNISVKYQCKNSSHVESIIRKHEFVDGKCAMGSCLASILNHVWVSLESSKSPVSIYVLTDGVWEAEDDEIGFAIAKSAQKLEESNIFPPRIMIQFIRFGQDPNGIRRLKVLDDDLVELYNLRKYDIVDTKDCHAHVSDILLGSISRLSDATERGPTPAT</sequence>
<dbReference type="Proteomes" id="UP000738349">
    <property type="component" value="Unassembled WGS sequence"/>
</dbReference>
<dbReference type="Pfam" id="PF00069">
    <property type="entry name" value="Pkinase"/>
    <property type="match status" value="1"/>
</dbReference>
<dbReference type="GO" id="GO:0005524">
    <property type="term" value="F:ATP binding"/>
    <property type="evidence" value="ECO:0007669"/>
    <property type="project" value="InterPro"/>
</dbReference>
<evidence type="ECO:0000313" key="3">
    <source>
        <dbReference type="EMBL" id="KAH7175264.1"/>
    </source>
</evidence>
<dbReference type="PANTHER" id="PTHR24359">
    <property type="entry name" value="SERINE/THREONINE-PROTEIN KINASE SBK1"/>
    <property type="match status" value="1"/>
</dbReference>
<name>A0A9P9FS52_9HYPO</name>
<feature type="compositionally biased region" description="Polar residues" evidence="1">
    <location>
        <begin position="485"/>
        <end position="496"/>
    </location>
</feature>
<dbReference type="EMBL" id="JAGMUV010000001">
    <property type="protein sequence ID" value="KAH7175264.1"/>
    <property type="molecule type" value="Genomic_DNA"/>
</dbReference>
<feature type="compositionally biased region" description="Polar residues" evidence="1">
    <location>
        <begin position="508"/>
        <end position="535"/>
    </location>
</feature>
<dbReference type="SUPFAM" id="SSF56112">
    <property type="entry name" value="Protein kinase-like (PK-like)"/>
    <property type="match status" value="1"/>
</dbReference>
<accession>A0A9P9FS52</accession>
<feature type="region of interest" description="Disordered" evidence="1">
    <location>
        <begin position="476"/>
        <end position="537"/>
    </location>
</feature>
<evidence type="ECO:0000256" key="1">
    <source>
        <dbReference type="SAM" id="MobiDB-lite"/>
    </source>
</evidence>
<keyword evidence="3" id="KW-0808">Transferase</keyword>
<dbReference type="Gene3D" id="1.10.510.10">
    <property type="entry name" value="Transferase(Phosphotransferase) domain 1"/>
    <property type="match status" value="1"/>
</dbReference>
<comment type="caution">
    <text evidence="3">The sequence shown here is derived from an EMBL/GenBank/DDBJ whole genome shotgun (WGS) entry which is preliminary data.</text>
</comment>
<dbReference type="GO" id="GO:0004674">
    <property type="term" value="F:protein serine/threonine kinase activity"/>
    <property type="evidence" value="ECO:0007669"/>
    <property type="project" value="TreeGrafter"/>
</dbReference>
<feature type="domain" description="Protein kinase" evidence="2">
    <location>
        <begin position="148"/>
        <end position="480"/>
    </location>
</feature>
<dbReference type="PROSITE" id="PS50011">
    <property type="entry name" value="PROTEIN_KINASE_DOM"/>
    <property type="match status" value="1"/>
</dbReference>
<dbReference type="InterPro" id="IPR000719">
    <property type="entry name" value="Prot_kinase_dom"/>
</dbReference>
<dbReference type="CDD" id="cd00180">
    <property type="entry name" value="PKc"/>
    <property type="match status" value="1"/>
</dbReference>
<dbReference type="PANTHER" id="PTHR24359:SF1">
    <property type="entry name" value="INHIBITOR OF NUCLEAR FACTOR KAPPA-B KINASE EPSILON SUBUNIT HOMOLOG 1-RELATED"/>
    <property type="match status" value="1"/>
</dbReference>
<evidence type="ECO:0000313" key="4">
    <source>
        <dbReference type="Proteomes" id="UP000738349"/>
    </source>
</evidence>
<dbReference type="InterPro" id="IPR011009">
    <property type="entry name" value="Kinase-like_dom_sf"/>
</dbReference>
<organism evidence="3 4">
    <name type="scientific">Dactylonectria macrodidyma</name>
    <dbReference type="NCBI Taxonomy" id="307937"/>
    <lineage>
        <taxon>Eukaryota</taxon>
        <taxon>Fungi</taxon>
        <taxon>Dikarya</taxon>
        <taxon>Ascomycota</taxon>
        <taxon>Pezizomycotina</taxon>
        <taxon>Sordariomycetes</taxon>
        <taxon>Hypocreomycetidae</taxon>
        <taxon>Hypocreales</taxon>
        <taxon>Nectriaceae</taxon>
        <taxon>Dactylonectria</taxon>
    </lineage>
</organism>
<dbReference type="SMART" id="SM00220">
    <property type="entry name" value="S_TKc"/>
    <property type="match status" value="1"/>
</dbReference>
<reference evidence="3" key="1">
    <citation type="journal article" date="2021" name="Nat. Commun.">
        <title>Genetic determinants of endophytism in the Arabidopsis root mycobiome.</title>
        <authorList>
            <person name="Mesny F."/>
            <person name="Miyauchi S."/>
            <person name="Thiergart T."/>
            <person name="Pickel B."/>
            <person name="Atanasova L."/>
            <person name="Karlsson M."/>
            <person name="Huettel B."/>
            <person name="Barry K.W."/>
            <person name="Haridas S."/>
            <person name="Chen C."/>
            <person name="Bauer D."/>
            <person name="Andreopoulos W."/>
            <person name="Pangilinan J."/>
            <person name="LaButti K."/>
            <person name="Riley R."/>
            <person name="Lipzen A."/>
            <person name="Clum A."/>
            <person name="Drula E."/>
            <person name="Henrissat B."/>
            <person name="Kohler A."/>
            <person name="Grigoriev I.V."/>
            <person name="Martin F.M."/>
            <person name="Hacquard S."/>
        </authorList>
    </citation>
    <scope>NUCLEOTIDE SEQUENCE</scope>
    <source>
        <strain evidence="3">MPI-CAGE-AT-0147</strain>
    </source>
</reference>
<protein>
    <submittedName>
        <fullName evidence="3">Kinase-like domain-containing protein</fullName>
    </submittedName>
</protein>